<dbReference type="Gene3D" id="1.10.750.20">
    <property type="entry name" value="SOCS box"/>
    <property type="match status" value="1"/>
</dbReference>
<feature type="domain" description="SOCS box" evidence="1">
    <location>
        <begin position="76"/>
        <end position="117"/>
    </location>
</feature>
<dbReference type="EMBL" id="BPLR01004846">
    <property type="protein sequence ID" value="GIX98004.1"/>
    <property type="molecule type" value="Genomic_DNA"/>
</dbReference>
<reference evidence="2 3" key="1">
    <citation type="submission" date="2021-06" db="EMBL/GenBank/DDBJ databases">
        <title>Caerostris extrusa draft genome.</title>
        <authorList>
            <person name="Kono N."/>
            <person name="Arakawa K."/>
        </authorList>
    </citation>
    <scope>NUCLEOTIDE SEQUENCE [LARGE SCALE GENOMIC DNA]</scope>
</reference>
<dbReference type="Pfam" id="PF07525">
    <property type="entry name" value="SOCS_box"/>
    <property type="match status" value="1"/>
</dbReference>
<keyword evidence="3" id="KW-1185">Reference proteome</keyword>
<dbReference type="CDD" id="cd03587">
    <property type="entry name" value="SOCS"/>
    <property type="match status" value="1"/>
</dbReference>
<dbReference type="GO" id="GO:0035556">
    <property type="term" value="P:intracellular signal transduction"/>
    <property type="evidence" value="ECO:0007669"/>
    <property type="project" value="InterPro"/>
</dbReference>
<dbReference type="AlphaFoldDB" id="A0AAV4PLL2"/>
<protein>
    <submittedName>
        <fullName evidence="2">Ankyrin repeat and SOCS box protein 17</fullName>
    </submittedName>
</protein>
<evidence type="ECO:0000313" key="3">
    <source>
        <dbReference type="Proteomes" id="UP001054945"/>
    </source>
</evidence>
<evidence type="ECO:0000313" key="2">
    <source>
        <dbReference type="EMBL" id="GIX98004.1"/>
    </source>
</evidence>
<organism evidence="2 3">
    <name type="scientific">Caerostris extrusa</name>
    <name type="common">Bark spider</name>
    <name type="synonym">Caerostris bankana</name>
    <dbReference type="NCBI Taxonomy" id="172846"/>
    <lineage>
        <taxon>Eukaryota</taxon>
        <taxon>Metazoa</taxon>
        <taxon>Ecdysozoa</taxon>
        <taxon>Arthropoda</taxon>
        <taxon>Chelicerata</taxon>
        <taxon>Arachnida</taxon>
        <taxon>Araneae</taxon>
        <taxon>Araneomorphae</taxon>
        <taxon>Entelegynae</taxon>
        <taxon>Araneoidea</taxon>
        <taxon>Araneidae</taxon>
        <taxon>Caerostris</taxon>
    </lineage>
</organism>
<name>A0AAV4PLL2_CAEEX</name>
<dbReference type="InterPro" id="IPR036036">
    <property type="entry name" value="SOCS_box-like_dom_sf"/>
</dbReference>
<evidence type="ECO:0000259" key="1">
    <source>
        <dbReference type="PROSITE" id="PS50225"/>
    </source>
</evidence>
<dbReference type="Proteomes" id="UP001054945">
    <property type="component" value="Unassembled WGS sequence"/>
</dbReference>
<accession>A0AAV4PLL2</accession>
<dbReference type="InterPro" id="IPR001496">
    <property type="entry name" value="SOCS_box"/>
</dbReference>
<dbReference type="SUPFAM" id="SSF158235">
    <property type="entry name" value="SOCS box-like"/>
    <property type="match status" value="1"/>
</dbReference>
<comment type="caution">
    <text evidence="2">The sequence shown here is derived from an EMBL/GenBank/DDBJ whole genome shotgun (WGS) entry which is preliminary data.</text>
</comment>
<gene>
    <name evidence="2" type="primary">AVEN_52801_1</name>
    <name evidence="2" type="ORF">CEXT_128011</name>
</gene>
<sequence length="125" mass="14797">MSKERHFLALQIYNFFACVDKHGSHEAMCLWWRSIPDAFLTVEELNLTFSEALLAYKMISLERFYFRMVGEYNSVRKPRSLQHLCRVVIRNVLSNNHQLPGGIDRLGLPRLYVMFLKLETDFVVR</sequence>
<proteinExistence type="predicted"/>
<dbReference type="SMART" id="SM00969">
    <property type="entry name" value="SOCS_box"/>
    <property type="match status" value="1"/>
</dbReference>
<dbReference type="PROSITE" id="PS50225">
    <property type="entry name" value="SOCS"/>
    <property type="match status" value="1"/>
</dbReference>